<dbReference type="EMBL" id="BGPR01002169">
    <property type="protein sequence ID" value="GBM68946.1"/>
    <property type="molecule type" value="Genomic_DNA"/>
</dbReference>
<dbReference type="AlphaFoldDB" id="A0A4Y2HVF5"/>
<dbReference type="OrthoDB" id="10556789at2759"/>
<organism evidence="1 2">
    <name type="scientific">Araneus ventricosus</name>
    <name type="common">Orbweaver spider</name>
    <name type="synonym">Epeira ventricosa</name>
    <dbReference type="NCBI Taxonomy" id="182803"/>
    <lineage>
        <taxon>Eukaryota</taxon>
        <taxon>Metazoa</taxon>
        <taxon>Ecdysozoa</taxon>
        <taxon>Arthropoda</taxon>
        <taxon>Chelicerata</taxon>
        <taxon>Arachnida</taxon>
        <taxon>Araneae</taxon>
        <taxon>Araneomorphae</taxon>
        <taxon>Entelegynae</taxon>
        <taxon>Araneoidea</taxon>
        <taxon>Araneidae</taxon>
        <taxon>Araneus</taxon>
    </lineage>
</organism>
<evidence type="ECO:0000313" key="2">
    <source>
        <dbReference type="Proteomes" id="UP000499080"/>
    </source>
</evidence>
<accession>A0A4Y2HVF5</accession>
<name>A0A4Y2HVF5_ARAVE</name>
<evidence type="ECO:0000313" key="1">
    <source>
        <dbReference type="EMBL" id="GBM68946.1"/>
    </source>
</evidence>
<dbReference type="Proteomes" id="UP000499080">
    <property type="component" value="Unassembled WGS sequence"/>
</dbReference>
<sequence>MPDSRPLRESLSGRSSEGILQLHVGTDHLPVRLCCPGAPGRNTNRLHQQSSALNDKVFGRPKDPNFMPPTCSARQIRQVPLVYLPNTPRYCFFYGSGSRTIND</sequence>
<proteinExistence type="predicted"/>
<comment type="caution">
    <text evidence="1">The sequence shown here is derived from an EMBL/GenBank/DDBJ whole genome shotgun (WGS) entry which is preliminary data.</text>
</comment>
<reference evidence="1 2" key="1">
    <citation type="journal article" date="2019" name="Sci. Rep.">
        <title>Orb-weaving spider Araneus ventricosus genome elucidates the spidroin gene catalogue.</title>
        <authorList>
            <person name="Kono N."/>
            <person name="Nakamura H."/>
            <person name="Ohtoshi R."/>
            <person name="Moran D.A.P."/>
            <person name="Shinohara A."/>
            <person name="Yoshida Y."/>
            <person name="Fujiwara M."/>
            <person name="Mori M."/>
            <person name="Tomita M."/>
            <person name="Arakawa K."/>
        </authorList>
    </citation>
    <scope>NUCLEOTIDE SEQUENCE [LARGE SCALE GENOMIC DNA]</scope>
</reference>
<gene>
    <name evidence="1" type="ORF">AVEN_192691_1</name>
</gene>
<keyword evidence="2" id="KW-1185">Reference proteome</keyword>
<protein>
    <submittedName>
        <fullName evidence="1">Uncharacterized protein</fullName>
    </submittedName>
</protein>